<dbReference type="GO" id="GO:0032259">
    <property type="term" value="P:methylation"/>
    <property type="evidence" value="ECO:0007669"/>
    <property type="project" value="UniProtKB-KW"/>
</dbReference>
<keyword evidence="1 5" id="KW-0489">Methyltransferase</keyword>
<dbReference type="GO" id="GO:0008168">
    <property type="term" value="F:methyltransferase activity"/>
    <property type="evidence" value="ECO:0007669"/>
    <property type="project" value="UniProtKB-KW"/>
</dbReference>
<dbReference type="PANTHER" id="PTHR43464">
    <property type="entry name" value="METHYLTRANSFERASE"/>
    <property type="match status" value="1"/>
</dbReference>
<organism evidence="5 6">
    <name type="scientific">Nocardia goodfellowii</name>
    <dbReference type="NCBI Taxonomy" id="882446"/>
    <lineage>
        <taxon>Bacteria</taxon>
        <taxon>Bacillati</taxon>
        <taxon>Actinomycetota</taxon>
        <taxon>Actinomycetes</taxon>
        <taxon>Mycobacteriales</taxon>
        <taxon>Nocardiaceae</taxon>
        <taxon>Nocardia</taxon>
    </lineage>
</organism>
<evidence type="ECO:0000256" key="3">
    <source>
        <dbReference type="ARBA" id="ARBA00022691"/>
    </source>
</evidence>
<proteinExistence type="predicted"/>
<keyword evidence="6" id="KW-1185">Reference proteome</keyword>
<evidence type="ECO:0000259" key="4">
    <source>
        <dbReference type="Pfam" id="PF08241"/>
    </source>
</evidence>
<dbReference type="RefSeq" id="WP_209883801.1">
    <property type="nucleotide sequence ID" value="NZ_JAGGMR010000001.1"/>
</dbReference>
<keyword evidence="3" id="KW-0949">S-adenosyl-L-methionine</keyword>
<dbReference type="InterPro" id="IPR029063">
    <property type="entry name" value="SAM-dependent_MTases_sf"/>
</dbReference>
<name>A0ABS4Q6H8_9NOCA</name>
<evidence type="ECO:0000313" key="6">
    <source>
        <dbReference type="Proteomes" id="UP001519325"/>
    </source>
</evidence>
<keyword evidence="2" id="KW-0808">Transferase</keyword>
<dbReference type="InterPro" id="IPR013216">
    <property type="entry name" value="Methyltransf_11"/>
</dbReference>
<reference evidence="5 6" key="1">
    <citation type="submission" date="2021-03" db="EMBL/GenBank/DDBJ databases">
        <title>Sequencing the genomes of 1000 actinobacteria strains.</title>
        <authorList>
            <person name="Klenk H.-P."/>
        </authorList>
    </citation>
    <scope>NUCLEOTIDE SEQUENCE [LARGE SCALE GENOMIC DNA]</scope>
    <source>
        <strain evidence="5 6">DSM 45516</strain>
    </source>
</reference>
<evidence type="ECO:0000256" key="1">
    <source>
        <dbReference type="ARBA" id="ARBA00022603"/>
    </source>
</evidence>
<dbReference type="Gene3D" id="3.40.50.150">
    <property type="entry name" value="Vaccinia Virus protein VP39"/>
    <property type="match status" value="1"/>
</dbReference>
<gene>
    <name evidence="5" type="ORF">BJ987_000195</name>
</gene>
<dbReference type="Pfam" id="PF08241">
    <property type="entry name" value="Methyltransf_11"/>
    <property type="match status" value="1"/>
</dbReference>
<feature type="domain" description="Methyltransferase type 11" evidence="4">
    <location>
        <begin position="57"/>
        <end position="147"/>
    </location>
</feature>
<sequence length="233" mass="25729">MPTFADFDRRNYPTVDVATGYDGWAPTYDRTVLDSMDLALLDRLRQPRWTQVRRAADLGCGTGRTAQWLARQGISHIDGVDMSAGMLERAHDRGVHTSLRQADVRATGLTSGAYDLVIASLIDEHLPDLAPFYAEAWRLAAPGGTCVMVSYHPQFIMVTGMPTHYTPDSGEPVAISTHLHLLSEHLTAALNAGWVLTEITEAVVDDTWLAAKPKWSELRGQPFSLALVWSRQS</sequence>
<dbReference type="PANTHER" id="PTHR43464:SF19">
    <property type="entry name" value="UBIQUINONE BIOSYNTHESIS O-METHYLTRANSFERASE, MITOCHONDRIAL"/>
    <property type="match status" value="1"/>
</dbReference>
<evidence type="ECO:0000313" key="5">
    <source>
        <dbReference type="EMBL" id="MBP2187294.1"/>
    </source>
</evidence>
<dbReference type="Proteomes" id="UP001519325">
    <property type="component" value="Unassembled WGS sequence"/>
</dbReference>
<accession>A0ABS4Q6H8</accession>
<evidence type="ECO:0000256" key="2">
    <source>
        <dbReference type="ARBA" id="ARBA00022679"/>
    </source>
</evidence>
<dbReference type="CDD" id="cd02440">
    <property type="entry name" value="AdoMet_MTases"/>
    <property type="match status" value="1"/>
</dbReference>
<dbReference type="SUPFAM" id="SSF53335">
    <property type="entry name" value="S-adenosyl-L-methionine-dependent methyltransferases"/>
    <property type="match status" value="1"/>
</dbReference>
<protein>
    <submittedName>
        <fullName evidence="5">SAM-dependent methyltransferase</fullName>
    </submittedName>
</protein>
<comment type="caution">
    <text evidence="5">The sequence shown here is derived from an EMBL/GenBank/DDBJ whole genome shotgun (WGS) entry which is preliminary data.</text>
</comment>
<dbReference type="EMBL" id="JAGGMR010000001">
    <property type="protein sequence ID" value="MBP2187294.1"/>
    <property type="molecule type" value="Genomic_DNA"/>
</dbReference>